<comment type="caution">
    <text evidence="2">The sequence shown here is derived from an EMBL/GenBank/DDBJ whole genome shotgun (WGS) entry which is preliminary data.</text>
</comment>
<name>A0A2H0XUI9_UNCSA</name>
<keyword evidence="1" id="KW-0812">Transmembrane</keyword>
<keyword evidence="1" id="KW-1133">Transmembrane helix</keyword>
<accession>A0A2H0XUI9</accession>
<evidence type="ECO:0000313" key="3">
    <source>
        <dbReference type="Proteomes" id="UP000231343"/>
    </source>
</evidence>
<sequence length="79" mass="8573">MKKRITEIAVHQTSKTMAILYGFVALVICAIIALLALVKGEIIGAVLIILMPILYTVIIYIVLAIVSLLYNLTAKWSGG</sequence>
<gene>
    <name evidence="2" type="ORF">COT42_07500</name>
</gene>
<proteinExistence type="predicted"/>
<protein>
    <submittedName>
        <fullName evidence="2">Uncharacterized protein</fullName>
    </submittedName>
</protein>
<evidence type="ECO:0000313" key="2">
    <source>
        <dbReference type="EMBL" id="PIS28624.1"/>
    </source>
</evidence>
<organism evidence="2 3">
    <name type="scientific">Candidatus Saganbacteria bacterium CG08_land_8_20_14_0_20_45_16</name>
    <dbReference type="NCBI Taxonomy" id="2014293"/>
    <lineage>
        <taxon>Bacteria</taxon>
        <taxon>Bacillati</taxon>
        <taxon>Saganbacteria</taxon>
    </lineage>
</organism>
<reference evidence="2 3" key="1">
    <citation type="submission" date="2017-09" db="EMBL/GenBank/DDBJ databases">
        <title>Depth-based differentiation of microbial function through sediment-hosted aquifers and enrichment of novel symbionts in the deep terrestrial subsurface.</title>
        <authorList>
            <person name="Probst A.J."/>
            <person name="Ladd B."/>
            <person name="Jarett J.K."/>
            <person name="Geller-Mcgrath D.E."/>
            <person name="Sieber C.M."/>
            <person name="Emerson J.B."/>
            <person name="Anantharaman K."/>
            <person name="Thomas B.C."/>
            <person name="Malmstrom R."/>
            <person name="Stieglmeier M."/>
            <person name="Klingl A."/>
            <person name="Woyke T."/>
            <person name="Ryan C.M."/>
            <person name="Banfield J.F."/>
        </authorList>
    </citation>
    <scope>NUCLEOTIDE SEQUENCE [LARGE SCALE GENOMIC DNA]</scope>
    <source>
        <strain evidence="2">CG08_land_8_20_14_0_20_45_16</strain>
    </source>
</reference>
<evidence type="ECO:0000256" key="1">
    <source>
        <dbReference type="SAM" id="Phobius"/>
    </source>
</evidence>
<dbReference type="EMBL" id="PEYM01000125">
    <property type="protein sequence ID" value="PIS28624.1"/>
    <property type="molecule type" value="Genomic_DNA"/>
</dbReference>
<dbReference type="Proteomes" id="UP000231343">
    <property type="component" value="Unassembled WGS sequence"/>
</dbReference>
<feature type="transmembrane region" description="Helical" evidence="1">
    <location>
        <begin position="20"/>
        <end position="38"/>
    </location>
</feature>
<dbReference type="AlphaFoldDB" id="A0A2H0XUI9"/>
<keyword evidence="1" id="KW-0472">Membrane</keyword>
<feature type="non-terminal residue" evidence="2">
    <location>
        <position position="79"/>
    </location>
</feature>
<feature type="transmembrane region" description="Helical" evidence="1">
    <location>
        <begin position="44"/>
        <end position="70"/>
    </location>
</feature>